<accession>A0A1G7XLG0</accession>
<evidence type="ECO:0000256" key="3">
    <source>
        <dbReference type="ARBA" id="ARBA00022741"/>
    </source>
</evidence>
<comment type="similarity">
    <text evidence="1">Belongs to the aminoglycoside phosphotransferase family.</text>
</comment>
<dbReference type="GO" id="GO:0016301">
    <property type="term" value="F:kinase activity"/>
    <property type="evidence" value="ECO:0007669"/>
    <property type="project" value="UniProtKB-KW"/>
</dbReference>
<evidence type="ECO:0000256" key="6">
    <source>
        <dbReference type="ARBA" id="ARBA00023251"/>
    </source>
</evidence>
<keyword evidence="5" id="KW-0067">ATP-binding</keyword>
<dbReference type="InterPro" id="IPR002575">
    <property type="entry name" value="Aminoglycoside_PTrfase"/>
</dbReference>
<evidence type="ECO:0000256" key="4">
    <source>
        <dbReference type="ARBA" id="ARBA00022777"/>
    </source>
</evidence>
<dbReference type="InterPro" id="IPR024165">
    <property type="entry name" value="Kan/Strep_kinase"/>
</dbReference>
<keyword evidence="6" id="KW-0046">Antibiotic resistance</keyword>
<gene>
    <name evidence="10" type="ORF">SAMN05660324_3690</name>
</gene>
<dbReference type="SUPFAM" id="SSF56112">
    <property type="entry name" value="Protein kinase-like (PK-like)"/>
    <property type="match status" value="1"/>
</dbReference>
<dbReference type="Gene3D" id="3.90.1200.10">
    <property type="match status" value="1"/>
</dbReference>
<dbReference type="GO" id="GO:0005524">
    <property type="term" value="F:ATP binding"/>
    <property type="evidence" value="ECO:0007669"/>
    <property type="project" value="UniProtKB-KW"/>
</dbReference>
<dbReference type="EMBL" id="FNCF01000006">
    <property type="protein sequence ID" value="SDG84450.1"/>
    <property type="molecule type" value="Genomic_DNA"/>
</dbReference>
<keyword evidence="3" id="KW-0547">Nucleotide-binding</keyword>
<name>A0A1G7XLG0_9ACTN</name>
<dbReference type="RefSeq" id="WP_207508115.1">
    <property type="nucleotide sequence ID" value="NZ_FNCF01000006.1"/>
</dbReference>
<dbReference type="PIRSF" id="PIRSF000706">
    <property type="entry name" value="Kanamycin_kin"/>
    <property type="match status" value="1"/>
</dbReference>
<keyword evidence="11" id="KW-1185">Reference proteome</keyword>
<reference evidence="11" key="1">
    <citation type="submission" date="2016-10" db="EMBL/GenBank/DDBJ databases">
        <authorList>
            <person name="Varghese N."/>
            <person name="Submissions S."/>
        </authorList>
    </citation>
    <scope>NUCLEOTIDE SEQUENCE [LARGE SCALE GENOMIC DNA]</scope>
    <source>
        <strain evidence="11">DSM 44526</strain>
    </source>
</reference>
<evidence type="ECO:0000259" key="9">
    <source>
        <dbReference type="Pfam" id="PF01636"/>
    </source>
</evidence>
<evidence type="ECO:0000256" key="8">
    <source>
        <dbReference type="PIRSR" id="PIRSR000706-2"/>
    </source>
</evidence>
<feature type="active site" description="Proton acceptor" evidence="7">
    <location>
        <position position="168"/>
    </location>
</feature>
<evidence type="ECO:0000256" key="1">
    <source>
        <dbReference type="ARBA" id="ARBA00006219"/>
    </source>
</evidence>
<evidence type="ECO:0000313" key="10">
    <source>
        <dbReference type="EMBL" id="SDG84450.1"/>
    </source>
</evidence>
<dbReference type="AlphaFoldDB" id="A0A1G7XLG0"/>
<keyword evidence="2" id="KW-0808">Transferase</keyword>
<dbReference type="GO" id="GO:0046677">
    <property type="term" value="P:response to antibiotic"/>
    <property type="evidence" value="ECO:0007669"/>
    <property type="project" value="UniProtKB-KW"/>
</dbReference>
<organism evidence="10 11">
    <name type="scientific">Klenkia brasiliensis</name>
    <dbReference type="NCBI Taxonomy" id="333142"/>
    <lineage>
        <taxon>Bacteria</taxon>
        <taxon>Bacillati</taxon>
        <taxon>Actinomycetota</taxon>
        <taxon>Actinomycetes</taxon>
        <taxon>Geodermatophilales</taxon>
        <taxon>Geodermatophilaceae</taxon>
        <taxon>Klenkia</taxon>
    </lineage>
</organism>
<sequence length="243" mass="26271">MSEFADLAAFHTLGPEGVPPVVLGLQERHGTAELVWRNELGGLTFRLGDGPYLKWSPRPAGPDLARERDALGWLAGRHPVPALLDHGADDHQQWLLAAPLPGEHAVGDRWRARRSEAIAAIATGLRAVHALPVDVVPADRAGESWAARTPPGLGPRPPVTDPVVVHGDACAPNTLVDDAGRWVGHVDLGDLGVGDRWADLAVASLSLDWNFGEGHQPEFFAAYGIEPDAERIRYHRALWEQES</sequence>
<dbReference type="GO" id="GO:0016773">
    <property type="term" value="F:phosphotransferase activity, alcohol group as acceptor"/>
    <property type="evidence" value="ECO:0007669"/>
    <property type="project" value="InterPro"/>
</dbReference>
<dbReference type="Gene3D" id="3.30.200.20">
    <property type="entry name" value="Phosphorylase Kinase, domain 1"/>
    <property type="match status" value="1"/>
</dbReference>
<dbReference type="InterPro" id="IPR051678">
    <property type="entry name" value="AGP_Transferase"/>
</dbReference>
<protein>
    <submittedName>
        <fullName evidence="10">Kanamycin kinase</fullName>
    </submittedName>
</protein>
<feature type="domain" description="Aminoglycoside phosphotransferase" evidence="9">
    <location>
        <begin position="53"/>
        <end position="146"/>
    </location>
</feature>
<keyword evidence="4 10" id="KW-0418">Kinase</keyword>
<keyword evidence="8" id="KW-0479">Metal-binding</keyword>
<dbReference type="InterPro" id="IPR011009">
    <property type="entry name" value="Kinase-like_dom_sf"/>
</dbReference>
<dbReference type="GO" id="GO:0046872">
    <property type="term" value="F:metal ion binding"/>
    <property type="evidence" value="ECO:0007669"/>
    <property type="project" value="UniProtKB-KW"/>
</dbReference>
<evidence type="ECO:0000256" key="7">
    <source>
        <dbReference type="PIRSR" id="PIRSR000706-1"/>
    </source>
</evidence>
<evidence type="ECO:0000313" key="11">
    <source>
        <dbReference type="Proteomes" id="UP000198863"/>
    </source>
</evidence>
<dbReference type="PANTHER" id="PTHR21310:SF41">
    <property type="entry name" value="3'-PHOSPHOTRANSFERASE, PUTATIVE-RELATED"/>
    <property type="match status" value="1"/>
</dbReference>
<keyword evidence="8" id="KW-0460">Magnesium</keyword>
<feature type="domain" description="Aminoglycoside phosphotransferase" evidence="9">
    <location>
        <begin position="159"/>
        <end position="227"/>
    </location>
</feature>
<dbReference type="Proteomes" id="UP000198863">
    <property type="component" value="Unassembled WGS sequence"/>
</dbReference>
<evidence type="ECO:0000256" key="2">
    <source>
        <dbReference type="ARBA" id="ARBA00022679"/>
    </source>
</evidence>
<evidence type="ECO:0000256" key="5">
    <source>
        <dbReference type="ARBA" id="ARBA00022840"/>
    </source>
</evidence>
<dbReference type="CDD" id="cd05150">
    <property type="entry name" value="APH"/>
    <property type="match status" value="1"/>
</dbReference>
<dbReference type="Pfam" id="PF01636">
    <property type="entry name" value="APH"/>
    <property type="match status" value="2"/>
</dbReference>
<feature type="binding site" evidence="8">
    <location>
        <position position="187"/>
    </location>
    <ligand>
        <name>Mg(2+)</name>
        <dbReference type="ChEBI" id="CHEBI:18420"/>
    </ligand>
</feature>
<feature type="binding site" evidence="8">
    <location>
        <position position="173"/>
    </location>
    <ligand>
        <name>Mg(2+)</name>
        <dbReference type="ChEBI" id="CHEBI:18420"/>
    </ligand>
</feature>
<dbReference type="PANTHER" id="PTHR21310">
    <property type="entry name" value="AMINOGLYCOSIDE PHOSPHOTRANSFERASE-RELATED-RELATED"/>
    <property type="match status" value="1"/>
</dbReference>
<proteinExistence type="inferred from homology"/>